<organism evidence="1 2">
    <name type="scientific">Silvibacterium bohemicum</name>
    <dbReference type="NCBI Taxonomy" id="1577686"/>
    <lineage>
        <taxon>Bacteria</taxon>
        <taxon>Pseudomonadati</taxon>
        <taxon>Acidobacteriota</taxon>
        <taxon>Terriglobia</taxon>
        <taxon>Terriglobales</taxon>
        <taxon>Acidobacteriaceae</taxon>
        <taxon>Silvibacterium</taxon>
    </lineage>
</organism>
<dbReference type="AlphaFoldDB" id="A0A841JWH2"/>
<proteinExistence type="predicted"/>
<evidence type="ECO:0000313" key="1">
    <source>
        <dbReference type="EMBL" id="MBB6142344.1"/>
    </source>
</evidence>
<dbReference type="Gene3D" id="3.30.420.40">
    <property type="match status" value="2"/>
</dbReference>
<dbReference type="GO" id="GO:0047330">
    <property type="term" value="F:polyphosphate-glucose phosphotransferase activity"/>
    <property type="evidence" value="ECO:0007669"/>
    <property type="project" value="UniProtKB-EC"/>
</dbReference>
<accession>A0A841JWH2</accession>
<dbReference type="SUPFAM" id="SSF53067">
    <property type="entry name" value="Actin-like ATPase domain"/>
    <property type="match status" value="1"/>
</dbReference>
<name>A0A841JWH2_9BACT</name>
<comment type="caution">
    <text evidence="1">The sequence shown here is derived from an EMBL/GenBank/DDBJ whole genome shotgun (WGS) entry which is preliminary data.</text>
</comment>
<protein>
    <submittedName>
        <fullName evidence="1">Polyphosphate glucokinase</fullName>
        <ecNumber evidence="1">2.7.1.63</ecNumber>
    </submittedName>
</protein>
<reference evidence="1 2" key="1">
    <citation type="submission" date="2020-08" db="EMBL/GenBank/DDBJ databases">
        <title>Genomic Encyclopedia of Type Strains, Phase IV (KMG-IV): sequencing the most valuable type-strain genomes for metagenomic binning, comparative biology and taxonomic classification.</title>
        <authorList>
            <person name="Goeker M."/>
        </authorList>
    </citation>
    <scope>NUCLEOTIDE SEQUENCE [LARGE SCALE GENOMIC DNA]</scope>
    <source>
        <strain evidence="1 2">DSM 103733</strain>
    </source>
</reference>
<dbReference type="InterPro" id="IPR000600">
    <property type="entry name" value="ROK"/>
</dbReference>
<gene>
    <name evidence="1" type="ORF">HNQ77_000282</name>
</gene>
<keyword evidence="1" id="KW-0808">Transferase</keyword>
<dbReference type="PANTHER" id="PTHR18964">
    <property type="entry name" value="ROK (REPRESSOR, ORF, KINASE) FAMILY"/>
    <property type="match status" value="1"/>
</dbReference>
<keyword evidence="2" id="KW-1185">Reference proteome</keyword>
<evidence type="ECO:0000313" key="2">
    <source>
        <dbReference type="Proteomes" id="UP000538666"/>
    </source>
</evidence>
<dbReference type="RefSeq" id="WP_050057588.1">
    <property type="nucleotide sequence ID" value="NZ_JACHEK010000001.1"/>
</dbReference>
<dbReference type="OrthoDB" id="9810372at2"/>
<dbReference type="InterPro" id="IPR043129">
    <property type="entry name" value="ATPase_NBD"/>
</dbReference>
<keyword evidence="1" id="KW-0418">Kinase</keyword>
<sequence>MSKGDKHFPHPITLAVDVGGTGIKVMLLDARGNPLSERLRTPTPQPATPAKMLAALEKLRSHLPAFDRVSIGFPGVVKRGKIWSAANVDKEWIGFPLEATLHKRWKRPVHLANDAAVQGYGAISGKGVELTITLGTGMGSALFTDGHLCPGLELGHHPWRKGKTYEDYLGRKGLKKLGKKRWNKLLEEAIEQTAHTFNWDHLYIGGGNAAEINFTLPPQVTIISNEDGLFGGVALWRFQN</sequence>
<dbReference type="EMBL" id="JACHEK010000001">
    <property type="protein sequence ID" value="MBB6142344.1"/>
    <property type="molecule type" value="Genomic_DNA"/>
</dbReference>
<dbReference type="Proteomes" id="UP000538666">
    <property type="component" value="Unassembled WGS sequence"/>
</dbReference>
<dbReference type="EC" id="2.7.1.63" evidence="1"/>
<dbReference type="Pfam" id="PF00480">
    <property type="entry name" value="ROK"/>
    <property type="match status" value="1"/>
</dbReference>